<protein>
    <submittedName>
        <fullName evidence="1">Uncharacterized protein</fullName>
    </submittedName>
</protein>
<sequence>MHYNVKSFRKPRKK</sequence>
<accession>A0A0A9FAC6</accession>
<reference evidence="1" key="1">
    <citation type="submission" date="2014-09" db="EMBL/GenBank/DDBJ databases">
        <authorList>
            <person name="Magalhaes I.L.F."/>
            <person name="Oliveira U."/>
            <person name="Santos F.R."/>
            <person name="Vidigal T.H.D.A."/>
            <person name="Brescovit A.D."/>
            <person name="Santos A.J."/>
        </authorList>
    </citation>
    <scope>NUCLEOTIDE SEQUENCE</scope>
    <source>
        <tissue evidence="1">Shoot tissue taken approximately 20 cm above the soil surface</tissue>
    </source>
</reference>
<proteinExistence type="predicted"/>
<organism evidence="1">
    <name type="scientific">Arundo donax</name>
    <name type="common">Giant reed</name>
    <name type="synonym">Donax arundinaceus</name>
    <dbReference type="NCBI Taxonomy" id="35708"/>
    <lineage>
        <taxon>Eukaryota</taxon>
        <taxon>Viridiplantae</taxon>
        <taxon>Streptophyta</taxon>
        <taxon>Embryophyta</taxon>
        <taxon>Tracheophyta</taxon>
        <taxon>Spermatophyta</taxon>
        <taxon>Magnoliopsida</taxon>
        <taxon>Liliopsida</taxon>
        <taxon>Poales</taxon>
        <taxon>Poaceae</taxon>
        <taxon>PACMAD clade</taxon>
        <taxon>Arundinoideae</taxon>
        <taxon>Arundineae</taxon>
        <taxon>Arundo</taxon>
    </lineage>
</organism>
<reference evidence="1" key="2">
    <citation type="journal article" date="2015" name="Data Brief">
        <title>Shoot transcriptome of the giant reed, Arundo donax.</title>
        <authorList>
            <person name="Barrero R.A."/>
            <person name="Guerrero F.D."/>
            <person name="Moolhuijzen P."/>
            <person name="Goolsby J.A."/>
            <person name="Tidwell J."/>
            <person name="Bellgard S.E."/>
            <person name="Bellgard M.I."/>
        </authorList>
    </citation>
    <scope>NUCLEOTIDE SEQUENCE</scope>
    <source>
        <tissue evidence="1">Shoot tissue taken approximately 20 cm above the soil surface</tissue>
    </source>
</reference>
<evidence type="ECO:0000313" key="1">
    <source>
        <dbReference type="EMBL" id="JAE10000.1"/>
    </source>
</evidence>
<dbReference type="EMBL" id="GBRH01187896">
    <property type="protein sequence ID" value="JAE10000.1"/>
    <property type="molecule type" value="Transcribed_RNA"/>
</dbReference>
<name>A0A0A9FAC6_ARUDO</name>